<dbReference type="InterPro" id="IPR011722">
    <property type="entry name" value="Hemimethylated_DNA-bd_dom"/>
</dbReference>
<dbReference type="KEGG" id="ssau:H8M03_08050"/>
<accession>A0A7G9L037</accession>
<dbReference type="InterPro" id="IPR036623">
    <property type="entry name" value="Hemimethylated_DNA-bd_sf"/>
</dbReference>
<evidence type="ECO:0000259" key="2">
    <source>
        <dbReference type="SMART" id="SM00992"/>
    </source>
</evidence>
<dbReference type="PANTHER" id="PTHR48439">
    <property type="entry name" value="HEMIMETHYLATED DNA-BINDING DOMAIN-CONTAINING PROTEIN"/>
    <property type="match status" value="1"/>
</dbReference>
<feature type="domain" description="Hemimethylated DNA-binding" evidence="2">
    <location>
        <begin position="20"/>
        <end position="119"/>
    </location>
</feature>
<dbReference type="Gene3D" id="2.30.30.390">
    <property type="entry name" value="Hemimethylated DNA-binding domain"/>
    <property type="match status" value="1"/>
</dbReference>
<proteinExistence type="predicted"/>
<dbReference type="GO" id="GO:0003677">
    <property type="term" value="F:DNA binding"/>
    <property type="evidence" value="ECO:0007669"/>
    <property type="project" value="UniProtKB-UniRule"/>
</dbReference>
<dbReference type="AlphaFoldDB" id="A0A7G9L037"/>
<keyword evidence="3" id="KW-0346">Stress response</keyword>
<keyword evidence="4" id="KW-1185">Reference proteome</keyword>
<evidence type="ECO:0000313" key="3">
    <source>
        <dbReference type="EMBL" id="QNM81986.1"/>
    </source>
</evidence>
<dbReference type="Proteomes" id="UP000515861">
    <property type="component" value="Chromosome"/>
</dbReference>
<dbReference type="SMART" id="SM00992">
    <property type="entry name" value="YccV-like"/>
    <property type="match status" value="1"/>
</dbReference>
<evidence type="ECO:0000256" key="1">
    <source>
        <dbReference type="NCBIfam" id="TIGR02097"/>
    </source>
</evidence>
<dbReference type="NCBIfam" id="TIGR02097">
    <property type="entry name" value="yccV"/>
    <property type="match status" value="1"/>
</dbReference>
<dbReference type="PANTHER" id="PTHR48439:SF1">
    <property type="entry name" value="HEMIMETHYLATED DNA-BINDING DOMAIN-CONTAINING PROTEIN"/>
    <property type="match status" value="1"/>
</dbReference>
<protein>
    <recommendedName>
        <fullName evidence="1">Heat shock protein HspQ</fullName>
    </recommendedName>
</protein>
<organism evidence="3 4">
    <name type="scientific">Sphingomonas sabuli</name>
    <dbReference type="NCBI Taxonomy" id="2764186"/>
    <lineage>
        <taxon>Bacteria</taxon>
        <taxon>Pseudomonadati</taxon>
        <taxon>Pseudomonadota</taxon>
        <taxon>Alphaproteobacteria</taxon>
        <taxon>Sphingomonadales</taxon>
        <taxon>Sphingomonadaceae</taxon>
        <taxon>Sphingomonas</taxon>
    </lineage>
</organism>
<dbReference type="SUPFAM" id="SSF141255">
    <property type="entry name" value="YccV-like"/>
    <property type="match status" value="1"/>
</dbReference>
<dbReference type="InterPro" id="IPR053189">
    <property type="entry name" value="Clp_protease_adapter_ClpF"/>
</dbReference>
<name>A0A7G9L037_9SPHN</name>
<dbReference type="Pfam" id="PF08755">
    <property type="entry name" value="YccV-like"/>
    <property type="match status" value="1"/>
</dbReference>
<evidence type="ECO:0000313" key="4">
    <source>
        <dbReference type="Proteomes" id="UP000515861"/>
    </source>
</evidence>
<sequence length="124" mass="14204">MSSADRSSIMSASPIPAMPQARFAIGEVVRHRLLDFRGVIFDVDPQFANSDEWYDAIPEPMRPSKDQPFYHLLAENAEASYVAYVSQQNLVHDESDEPIDHPAIPSMFDSFDGERYKLRPEHRH</sequence>
<reference evidence="3 4" key="1">
    <citation type="submission" date="2020-08" db="EMBL/GenBank/DDBJ databases">
        <title>Sphingomonas sp. sand1-3 16S ribosomal RNA gene Genome sequencing and assembly.</title>
        <authorList>
            <person name="Kang M."/>
        </authorList>
    </citation>
    <scope>NUCLEOTIDE SEQUENCE [LARGE SCALE GENOMIC DNA]</scope>
    <source>
        <strain evidence="4">sand1-3</strain>
    </source>
</reference>
<dbReference type="EMBL" id="CP060697">
    <property type="protein sequence ID" value="QNM81986.1"/>
    <property type="molecule type" value="Genomic_DNA"/>
</dbReference>
<gene>
    <name evidence="3" type="primary">hspQ</name>
    <name evidence="3" type="ORF">H8M03_08050</name>
</gene>